<dbReference type="Gene3D" id="3.40.630.190">
    <property type="entry name" value="LCP protein"/>
    <property type="match status" value="1"/>
</dbReference>
<dbReference type="EMBL" id="PFQK01000089">
    <property type="protein sequence ID" value="PJC81351.1"/>
    <property type="molecule type" value="Genomic_DNA"/>
</dbReference>
<dbReference type="Proteomes" id="UP000229370">
    <property type="component" value="Unassembled WGS sequence"/>
</dbReference>
<feature type="domain" description="Cell envelope-related transcriptional attenuator" evidence="3">
    <location>
        <begin position="70"/>
        <end position="241"/>
    </location>
</feature>
<dbReference type="PANTHER" id="PTHR33392:SF6">
    <property type="entry name" value="POLYISOPRENYL-TEICHOIC ACID--PEPTIDOGLYCAN TEICHOIC ACID TRANSFERASE TAGU"/>
    <property type="match status" value="1"/>
</dbReference>
<evidence type="ECO:0000256" key="1">
    <source>
        <dbReference type="ARBA" id="ARBA00006068"/>
    </source>
</evidence>
<reference evidence="5" key="1">
    <citation type="submission" date="2017-09" db="EMBL/GenBank/DDBJ databases">
        <title>Depth-based differentiation of microbial function through sediment-hosted aquifers and enrichment of novel symbionts in the deep terrestrial subsurface.</title>
        <authorList>
            <person name="Probst A.J."/>
            <person name="Ladd B."/>
            <person name="Jarett J.K."/>
            <person name="Geller-Mcgrath D.E."/>
            <person name="Sieber C.M.K."/>
            <person name="Emerson J.B."/>
            <person name="Anantharaman K."/>
            <person name="Thomas B.C."/>
            <person name="Malmstrom R."/>
            <person name="Stieglmeier M."/>
            <person name="Klingl A."/>
            <person name="Woyke T."/>
            <person name="Ryan C.M."/>
            <person name="Banfield J.F."/>
        </authorList>
    </citation>
    <scope>NUCLEOTIDE SEQUENCE [LARGE SCALE GENOMIC DNA]</scope>
</reference>
<dbReference type="InterPro" id="IPR050922">
    <property type="entry name" value="LytR/CpsA/Psr_CW_biosynth"/>
</dbReference>
<comment type="caution">
    <text evidence="4">The sequence shown here is derived from an EMBL/GenBank/DDBJ whole genome shotgun (WGS) entry which is preliminary data.</text>
</comment>
<keyword evidence="2" id="KW-1133">Transmembrane helix</keyword>
<feature type="transmembrane region" description="Helical" evidence="2">
    <location>
        <begin position="6"/>
        <end position="27"/>
    </location>
</feature>
<sequence length="342" mass="38490">MKSKIVIITGLIILTVFLILRPYYLFLTQKLKISPLKVLISKDSLKTFDNQVNIAALGIPGGNHDGPNLSDSIIVANYNFKSSQLTTISIPRDIWSDTLRDKINTAYAYGEGKMTGGGLKLARAEISTIIGQPIHYAVVIDFSKFEQLIDFLGGIDIQVNHSFTDKKFPIPGKENDDCGGEDPEYQCRYETISFKKGLMTMDGKTALKFVRSRNAEGVEGNDFARESRQQKVIDALEKKLTSSIKKANLAKIDTTYQYLNQLVSRDITNQQLAIIGKNIIFNQIFGHHLSKKQTTLSEDFFEVPPYYLYDGKYVLIPKDKDFAAIHQFINCQINNGTHCKND</sequence>
<gene>
    <name evidence="4" type="ORF">CO007_05120</name>
</gene>
<organism evidence="4 5">
    <name type="scientific">Candidatus Roizmanbacteria bacterium CG_4_8_14_3_um_filter_36_10</name>
    <dbReference type="NCBI Taxonomy" id="1974834"/>
    <lineage>
        <taxon>Bacteria</taxon>
        <taxon>Candidatus Roizmaniibacteriota</taxon>
    </lineage>
</organism>
<keyword evidence="2" id="KW-0812">Transmembrane</keyword>
<protein>
    <recommendedName>
        <fullName evidence="3">Cell envelope-related transcriptional attenuator domain-containing protein</fullName>
    </recommendedName>
</protein>
<accession>A0A2M8GLC3</accession>
<evidence type="ECO:0000313" key="5">
    <source>
        <dbReference type="Proteomes" id="UP000229370"/>
    </source>
</evidence>
<dbReference type="AlphaFoldDB" id="A0A2M8GLC3"/>
<name>A0A2M8GLC3_9BACT</name>
<keyword evidence="2" id="KW-0472">Membrane</keyword>
<comment type="similarity">
    <text evidence="1">Belongs to the LytR/CpsA/Psr (LCP) family.</text>
</comment>
<evidence type="ECO:0000259" key="3">
    <source>
        <dbReference type="Pfam" id="PF03816"/>
    </source>
</evidence>
<dbReference type="InterPro" id="IPR004474">
    <property type="entry name" value="LytR_CpsA_psr"/>
</dbReference>
<evidence type="ECO:0000313" key="4">
    <source>
        <dbReference type="EMBL" id="PJC81351.1"/>
    </source>
</evidence>
<dbReference type="Pfam" id="PF03816">
    <property type="entry name" value="LytR_cpsA_psr"/>
    <property type="match status" value="1"/>
</dbReference>
<dbReference type="PANTHER" id="PTHR33392">
    <property type="entry name" value="POLYISOPRENYL-TEICHOIC ACID--PEPTIDOGLYCAN TEICHOIC ACID TRANSFERASE TAGU"/>
    <property type="match status" value="1"/>
</dbReference>
<proteinExistence type="inferred from homology"/>
<evidence type="ECO:0000256" key="2">
    <source>
        <dbReference type="SAM" id="Phobius"/>
    </source>
</evidence>